<dbReference type="AlphaFoldDB" id="A0A2D2C1S3"/>
<keyword evidence="2" id="KW-0378">Hydrolase</keyword>
<dbReference type="GeneID" id="78898388"/>
<keyword evidence="2" id="KW-0645">Protease</keyword>
<evidence type="ECO:0000313" key="3">
    <source>
        <dbReference type="Proteomes" id="UP000229314"/>
    </source>
</evidence>
<dbReference type="EC" id="3.4.13.19" evidence="2"/>
<sequence>MNDLTPVSGADALHARLTVVDGLIVSDFNRAIFQDMRRGGITAANCTCCIWEGFTGTMRNIMQWKQWFRDNDDLILQVHSTTDIRRAKAEGKTGIILGWQNITGIEDQIGYLSLFKDLGVGIIQMAYNTQNLVATGCYESRDGGLSDFGHEVVAEMNRLGILCDLSHVGAQSSRDVILASRQPVAYSHCLPAGLKAHPRNKTDEELRFIIDHGGFVGVTMFTPFLARGTNATVDDYVDAMEYVINLCGEERVGYGTDFTQGHGQKFFDWISHDKGYARRLTDLGTIKNPAGLDSIGHTSALTAAMQRRNWPEARIERVMGENWIALLAEVWRG</sequence>
<evidence type="ECO:0000313" key="1">
    <source>
        <dbReference type="EMBL" id="ATQ56460.1"/>
    </source>
</evidence>
<gene>
    <name evidence="2" type="ORF">PY32053_01211</name>
    <name evidence="1" type="ORF">PYTT13_12035</name>
</gene>
<dbReference type="PANTHER" id="PTHR10443:SF12">
    <property type="entry name" value="DIPEPTIDASE"/>
    <property type="match status" value="1"/>
</dbReference>
<evidence type="ECO:0000313" key="4">
    <source>
        <dbReference type="Proteomes" id="UP000272010"/>
    </source>
</evidence>
<dbReference type="EMBL" id="CP031078">
    <property type="protein sequence ID" value="AYF00862.1"/>
    <property type="molecule type" value="Genomic_DNA"/>
</dbReference>
<reference evidence="2" key="2">
    <citation type="journal article" date="2018" name="Front. Microbiol.">
        <title>Genome Structure of the Opportunistic Pathogen Paracoccus yeei (Alphaproteobacteria) and Identification of Putative Virulence Factors.</title>
        <authorList>
            <person name="Lasek R."/>
            <person name="Szuplewska M."/>
            <person name="Mitura M."/>
            <person name="Decewicz P."/>
            <person name="Chmielowska C."/>
            <person name="Pawlot A."/>
            <person name="Sentkowska D."/>
            <person name="Czarnecki J."/>
            <person name="Bartosik D."/>
        </authorList>
    </citation>
    <scope>NUCLEOTIDE SEQUENCE</scope>
    <source>
        <strain evidence="2">CCUG 32053</strain>
    </source>
</reference>
<dbReference type="InterPro" id="IPR008257">
    <property type="entry name" value="Pept_M19"/>
</dbReference>
<protein>
    <submittedName>
        <fullName evidence="2">Membrane dipeptidase</fullName>
        <ecNumber evidence="2">3.4.13.19</ecNumber>
    </submittedName>
    <submittedName>
        <fullName evidence="1">Peptidase M19</fullName>
    </submittedName>
</protein>
<reference evidence="4" key="3">
    <citation type="submission" date="2018-07" db="EMBL/GenBank/DDBJ databases">
        <title>Genome Structure of the Opportunistic Pathogen Paracoccus yeei (Alphaproteobacteria) and Identification of Putative Virulence Factors.</title>
        <authorList>
            <person name="Lasek R."/>
            <person name="Szuplewska M."/>
            <person name="Mitura M."/>
            <person name="Decewicz P."/>
            <person name="Chmielowska C."/>
            <person name="Pawlot A."/>
            <person name="Sentkowska D."/>
            <person name="Czarnecki J."/>
            <person name="Bartosik D."/>
        </authorList>
    </citation>
    <scope>NUCLEOTIDE SEQUENCE [LARGE SCALE GENOMIC DNA]</scope>
    <source>
        <strain evidence="4">CCUG 32053</strain>
    </source>
</reference>
<accession>A0A2D2C1S3</accession>
<evidence type="ECO:0000313" key="2">
    <source>
        <dbReference type="EMBL" id="AYF00862.1"/>
    </source>
</evidence>
<dbReference type="GO" id="GO:0006508">
    <property type="term" value="P:proteolysis"/>
    <property type="evidence" value="ECO:0007669"/>
    <property type="project" value="InterPro"/>
</dbReference>
<dbReference type="Proteomes" id="UP000272010">
    <property type="component" value="Chromosome"/>
</dbReference>
<name>A0A2D2C1S3_9RHOB</name>
<dbReference type="PROSITE" id="PS51365">
    <property type="entry name" value="RENAL_DIPEPTIDASE_2"/>
    <property type="match status" value="1"/>
</dbReference>
<organism evidence="1 3">
    <name type="scientific">Paracoccus yeei</name>
    <dbReference type="NCBI Taxonomy" id="147645"/>
    <lineage>
        <taxon>Bacteria</taxon>
        <taxon>Pseudomonadati</taxon>
        <taxon>Pseudomonadota</taxon>
        <taxon>Alphaproteobacteria</taxon>
        <taxon>Rhodobacterales</taxon>
        <taxon>Paracoccaceae</taxon>
        <taxon>Paracoccus</taxon>
    </lineage>
</organism>
<dbReference type="Pfam" id="PF01244">
    <property type="entry name" value="Peptidase_M19"/>
    <property type="match status" value="1"/>
</dbReference>
<dbReference type="Proteomes" id="UP000229314">
    <property type="component" value="Chromosome"/>
</dbReference>
<dbReference type="RefSeq" id="WP_099649268.1">
    <property type="nucleotide sequence ID" value="NZ_CAJGAB010000038.1"/>
</dbReference>
<proteinExistence type="predicted"/>
<dbReference type="Gene3D" id="3.20.20.140">
    <property type="entry name" value="Metal-dependent hydrolases"/>
    <property type="match status" value="1"/>
</dbReference>
<dbReference type="InterPro" id="IPR032466">
    <property type="entry name" value="Metal_Hydrolase"/>
</dbReference>
<dbReference type="PANTHER" id="PTHR10443">
    <property type="entry name" value="MICROSOMAL DIPEPTIDASE"/>
    <property type="match status" value="1"/>
</dbReference>
<dbReference type="SUPFAM" id="SSF51556">
    <property type="entry name" value="Metallo-dependent hydrolases"/>
    <property type="match status" value="1"/>
</dbReference>
<reference evidence="1 3" key="1">
    <citation type="submission" date="2017-10" db="EMBL/GenBank/DDBJ databases">
        <title>Complete genome sequence of Paracoccus yeei TT13 isolated from human skin.</title>
        <authorList>
            <person name="Lee K."/>
            <person name="Lim J.Y."/>
            <person name="Hwang I."/>
        </authorList>
    </citation>
    <scope>NUCLEOTIDE SEQUENCE [LARGE SCALE GENOMIC DNA]</scope>
    <source>
        <strain evidence="1 3">TT13</strain>
    </source>
</reference>
<dbReference type="EMBL" id="CP024422">
    <property type="protein sequence ID" value="ATQ56460.1"/>
    <property type="molecule type" value="Genomic_DNA"/>
</dbReference>
<keyword evidence="2" id="KW-0224">Dipeptidase</keyword>
<dbReference type="GO" id="GO:0070573">
    <property type="term" value="F:metallodipeptidase activity"/>
    <property type="evidence" value="ECO:0007669"/>
    <property type="project" value="InterPro"/>
</dbReference>